<evidence type="ECO:0000313" key="1">
    <source>
        <dbReference type="EMBL" id="GGP06662.1"/>
    </source>
</evidence>
<name>A0ABQ2NLU1_9FLAO</name>
<comment type="caution">
    <text evidence="1">The sequence shown here is derived from an EMBL/GenBank/DDBJ whole genome shotgun (WGS) entry which is preliminary data.</text>
</comment>
<dbReference type="Proteomes" id="UP000620064">
    <property type="component" value="Unassembled WGS sequence"/>
</dbReference>
<accession>A0ABQ2NLU1</accession>
<dbReference type="RefSeq" id="WP_188618718.1">
    <property type="nucleotide sequence ID" value="NZ_BMLV01000008.1"/>
</dbReference>
<protein>
    <recommendedName>
        <fullName evidence="3">HTH cro/C1-type domain-containing protein</fullName>
    </recommendedName>
</protein>
<keyword evidence="2" id="KW-1185">Reference proteome</keyword>
<dbReference type="EMBL" id="BMLV01000008">
    <property type="protein sequence ID" value="GGP06662.1"/>
    <property type="molecule type" value="Genomic_DNA"/>
</dbReference>
<evidence type="ECO:0000313" key="2">
    <source>
        <dbReference type="Proteomes" id="UP000620064"/>
    </source>
</evidence>
<organism evidence="1 2">
    <name type="scientific">Cloacibacterium rupense</name>
    <dbReference type="NCBI Taxonomy" id="517423"/>
    <lineage>
        <taxon>Bacteria</taxon>
        <taxon>Pseudomonadati</taxon>
        <taxon>Bacteroidota</taxon>
        <taxon>Flavobacteriia</taxon>
        <taxon>Flavobacteriales</taxon>
        <taxon>Weeksellaceae</taxon>
    </lineage>
</organism>
<proteinExistence type="predicted"/>
<gene>
    <name evidence="1" type="ORF">GCM10010992_27470</name>
</gene>
<sequence>MKFHKEIFRYKVAVGIVLKKLRTEIIIDGKPMTQQYLNNEISEKYNKSWNSAREETLPNTTLENLYLITDYFKIEVDYFFQLVKSITKKEIDDTIKNKIRLSSLYKEI</sequence>
<evidence type="ECO:0008006" key="3">
    <source>
        <dbReference type="Google" id="ProtNLM"/>
    </source>
</evidence>
<reference evidence="2" key="1">
    <citation type="journal article" date="2019" name="Int. J. Syst. Evol. Microbiol.">
        <title>The Global Catalogue of Microorganisms (GCM) 10K type strain sequencing project: providing services to taxonomists for standard genome sequencing and annotation.</title>
        <authorList>
            <consortium name="The Broad Institute Genomics Platform"/>
            <consortium name="The Broad Institute Genome Sequencing Center for Infectious Disease"/>
            <person name="Wu L."/>
            <person name="Ma J."/>
        </authorList>
    </citation>
    <scope>NUCLEOTIDE SEQUENCE [LARGE SCALE GENOMIC DNA]</scope>
    <source>
        <strain evidence="2">CGMCC 1.7656</strain>
    </source>
</reference>